<dbReference type="OrthoDB" id="231179at2"/>
<feature type="domain" description="Transposase IS4-like" evidence="2">
    <location>
        <begin position="161"/>
        <end position="324"/>
    </location>
</feature>
<proteinExistence type="predicted"/>
<dbReference type="AlphaFoldDB" id="A0A225DJJ9"/>
<evidence type="ECO:0000313" key="4">
    <source>
        <dbReference type="Proteomes" id="UP000214646"/>
    </source>
</evidence>
<dbReference type="Proteomes" id="UP000214646">
    <property type="component" value="Unassembled WGS sequence"/>
</dbReference>
<evidence type="ECO:0000313" key="3">
    <source>
        <dbReference type="EMBL" id="OWK41133.1"/>
    </source>
</evidence>
<dbReference type="GO" id="GO:0003677">
    <property type="term" value="F:DNA binding"/>
    <property type="evidence" value="ECO:0007669"/>
    <property type="project" value="InterPro"/>
</dbReference>
<evidence type="ECO:0000259" key="2">
    <source>
        <dbReference type="Pfam" id="PF01609"/>
    </source>
</evidence>
<gene>
    <name evidence="3" type="ORF">FRUB_05025</name>
</gene>
<protein>
    <recommendedName>
        <fullName evidence="2">Transposase IS4-like domain-containing protein</fullName>
    </recommendedName>
</protein>
<dbReference type="InterPro" id="IPR012337">
    <property type="entry name" value="RNaseH-like_sf"/>
</dbReference>
<keyword evidence="1" id="KW-0732">Signal</keyword>
<dbReference type="GO" id="GO:0006313">
    <property type="term" value="P:DNA transposition"/>
    <property type="evidence" value="ECO:0007669"/>
    <property type="project" value="InterPro"/>
</dbReference>
<organism evidence="3 4">
    <name type="scientific">Fimbriiglobus ruber</name>
    <dbReference type="NCBI Taxonomy" id="1908690"/>
    <lineage>
        <taxon>Bacteria</taxon>
        <taxon>Pseudomonadati</taxon>
        <taxon>Planctomycetota</taxon>
        <taxon>Planctomycetia</taxon>
        <taxon>Gemmatales</taxon>
        <taxon>Gemmataceae</taxon>
        <taxon>Fimbriiglobus</taxon>
    </lineage>
</organism>
<dbReference type="Pfam" id="PF01609">
    <property type="entry name" value="DDE_Tnp_1"/>
    <property type="match status" value="1"/>
</dbReference>
<name>A0A225DJJ9_9BACT</name>
<accession>A0A225DJJ9</accession>
<sequence>MLLNAVLSRFLTATPLAVAARGALEYALATDAVDALFDQTVGPRAGRTLLFSTCVDLMSTVVCRIHPSIHAAARATPDLPVTVSDVYARRNRMPSAAGAALVRHTAARLEPVLRAMGGAAPDRLPGYRLKILDGNHVAKTPRRLQPLRDVAAGPLPGQTLVVLDPALGLALDIVCSDDGHAQERALLGPIVASVAPRDVWLGDRNFCTTGFAFGVSDRGGYFVLRRHASTLSWDHESDWQAAGRTATGTLTEQTLTLIGPGGATLVVRRVRLTLDRPTEDGDTVIEIVTNVPVAVADAGAIADLYLERWTVEPLFQRLTTVLQCEVNTLGYPAAALFGFGVAVACGNVYAVVAAAARVAHPTAAPLSDYHIGLEIATILPGLDIAVPADTWDVIREWSAAQMAAWLIAVARRAKVARYRAAKRGPKKPKPRRTRFAAKKHVATARILKDIRT</sequence>
<evidence type="ECO:0000256" key="1">
    <source>
        <dbReference type="SAM" id="SignalP"/>
    </source>
</evidence>
<dbReference type="InterPro" id="IPR002559">
    <property type="entry name" value="Transposase_11"/>
</dbReference>
<feature type="chain" id="PRO_5012466002" description="Transposase IS4-like domain-containing protein" evidence="1">
    <location>
        <begin position="20"/>
        <end position="452"/>
    </location>
</feature>
<reference evidence="4" key="1">
    <citation type="submission" date="2017-06" db="EMBL/GenBank/DDBJ databases">
        <title>Genome analysis of Fimbriiglobus ruber SP5, the first member of the order Planctomycetales with confirmed chitinolytic capability.</title>
        <authorList>
            <person name="Ravin N.V."/>
            <person name="Rakitin A.L."/>
            <person name="Ivanova A.A."/>
            <person name="Beletsky A.V."/>
            <person name="Kulichevskaya I.S."/>
            <person name="Mardanov A.V."/>
            <person name="Dedysh S.N."/>
        </authorList>
    </citation>
    <scope>NUCLEOTIDE SEQUENCE [LARGE SCALE GENOMIC DNA]</scope>
    <source>
        <strain evidence="4">SP5</strain>
    </source>
</reference>
<dbReference type="GO" id="GO:0004803">
    <property type="term" value="F:transposase activity"/>
    <property type="evidence" value="ECO:0007669"/>
    <property type="project" value="InterPro"/>
</dbReference>
<comment type="caution">
    <text evidence="3">The sequence shown here is derived from an EMBL/GenBank/DDBJ whole genome shotgun (WGS) entry which is preliminary data.</text>
</comment>
<keyword evidence="4" id="KW-1185">Reference proteome</keyword>
<dbReference type="SUPFAM" id="SSF53098">
    <property type="entry name" value="Ribonuclease H-like"/>
    <property type="match status" value="1"/>
</dbReference>
<dbReference type="EMBL" id="NIDE01000007">
    <property type="protein sequence ID" value="OWK41133.1"/>
    <property type="molecule type" value="Genomic_DNA"/>
</dbReference>
<dbReference type="RefSeq" id="WP_088256079.1">
    <property type="nucleotide sequence ID" value="NZ_NIDE01000007.1"/>
</dbReference>
<feature type="signal peptide" evidence="1">
    <location>
        <begin position="1"/>
        <end position="19"/>
    </location>
</feature>